<organism evidence="9 10">
    <name type="scientific">Trichobilharzia regenti</name>
    <name type="common">Nasal bird schistosome</name>
    <dbReference type="NCBI Taxonomy" id="157069"/>
    <lineage>
        <taxon>Eukaryota</taxon>
        <taxon>Metazoa</taxon>
        <taxon>Spiralia</taxon>
        <taxon>Lophotrochozoa</taxon>
        <taxon>Platyhelminthes</taxon>
        <taxon>Trematoda</taxon>
        <taxon>Digenea</taxon>
        <taxon>Strigeidida</taxon>
        <taxon>Schistosomatoidea</taxon>
        <taxon>Schistosomatidae</taxon>
        <taxon>Trichobilharzia</taxon>
    </lineage>
</organism>
<evidence type="ECO:0000313" key="10">
    <source>
        <dbReference type="WBParaSite" id="TREG1_74780.1"/>
    </source>
</evidence>
<dbReference type="PANTHER" id="PTHR24388">
    <property type="entry name" value="ZINC FINGER PROTEIN"/>
    <property type="match status" value="1"/>
</dbReference>
<reference evidence="9" key="1">
    <citation type="submission" date="2022-06" db="EMBL/GenBank/DDBJ databases">
        <authorList>
            <person name="Berger JAMES D."/>
            <person name="Berger JAMES D."/>
        </authorList>
    </citation>
    <scope>NUCLEOTIDE SEQUENCE [LARGE SCALE GENOMIC DNA]</scope>
</reference>
<evidence type="ECO:0000259" key="8">
    <source>
        <dbReference type="PROSITE" id="PS50157"/>
    </source>
</evidence>
<feature type="region of interest" description="Disordered" evidence="7">
    <location>
        <begin position="743"/>
        <end position="778"/>
    </location>
</feature>
<dbReference type="Gene3D" id="3.30.160.60">
    <property type="entry name" value="Classic Zinc Finger"/>
    <property type="match status" value="2"/>
</dbReference>
<keyword evidence="3 6" id="KW-0863">Zinc-finger</keyword>
<feature type="region of interest" description="Disordered" evidence="7">
    <location>
        <begin position="681"/>
        <end position="714"/>
    </location>
</feature>
<feature type="domain" description="C2H2-type" evidence="8">
    <location>
        <begin position="245"/>
        <end position="272"/>
    </location>
</feature>
<dbReference type="WBParaSite" id="TREG1_74780.1">
    <property type="protein sequence ID" value="TREG1_74780.1"/>
    <property type="gene ID" value="TREG1_74780"/>
</dbReference>
<dbReference type="PROSITE" id="PS00028">
    <property type="entry name" value="ZINC_FINGER_C2H2_1"/>
    <property type="match status" value="4"/>
</dbReference>
<proteinExistence type="predicted"/>
<accession>A0AA85KAC8</accession>
<sequence length="1066" mass="117632">MSQPYLALPYRSEERKKSYTTLSLICDDEPLSDAQLKAYQTRLQEYRTFLDAVSRLALCGNVCVTEEAVTIGEHGLLTGESLNALQHAGAISVYNTLQQNNWEFPISEEGEVAIVKAHVPIPDEFLDSEKPIRSDWPAVHISECFVEGERAKLHGSVRPLRTFLPPTIVFRNAADVDEDVAEPEVNIINSGPEGSIEIVQSSHGLSVKKAGKDGKGVEYIPLDKYYFGRQSGNTDYVEEKSDFRFKCAVCQRIFYSNTKLMSHILGHVDEESQECLDTADTTQCSVCQQTFSCAFDLRDHIEKEHIVPNSDPNSTGNESQLTASSGQVASQLVVAQRGGDNPDDPSGASAGGDGVGGNVDSSNNSGTMILAPNLNGITNTPSCRICGKAVVNEILLAHHLQSTHRQCEMPYVCRLCLFRSSMYEDILDHFKKVHDGSNHLLCTYCLRIFTPSDARSNVQSMSSSGGVNSIALGLGIGQTQVYLQHLRMHQIKHQLRRCPTCRLNFTNKSDYQVHRRLDHKATRGPGIEKQELRQDSYESESYRMSLSNNNTTAAGQGIERGGDNTTTTNNNNSITIGSVRIFRQQVTSMNAPEAGCAKSLAVNFYPKDIDKLECLECGKCMSDTEHAQYLPCSLCRFATCCRAGFQRHYEKLHIYANPSQSQDIDSGVPMIRQVYFDWSAPPPPPSSTAAVTTAESNETSHYHHNHHHEENNNSVVTTEQTPSIVISNGQEFLVINEITDLTPNNSDNTDSNGNNNNISDIHTDITNNNNDNNNNNEMNTTAMLTTTNSSEQSRNDAMIDYMQNQINSRLFYCSHCGANQLDGNSLARHLVEECGTLTATLNPDPYLLISRTQTSNETEQPCEGEEQQQQQHPHEEEAQQQIQQQQHQQELAQNENNVVFDTTNQNLVVIRDPSLLSTTGGAAAAASGVTDESTEHDGDNQTAALLTGAQIMTTQMTTNGTTTIDVTDAGGEVVQQFVLPDDLQLEEGQTLIMIQDENGQPQLAIVNQADLINANGSEILMQTDEDQANNIIIYTNGLEGQAQLSESVQLVRTGEEEKENQQQFIV</sequence>
<dbReference type="Proteomes" id="UP000050795">
    <property type="component" value="Unassembled WGS sequence"/>
</dbReference>
<dbReference type="InterPro" id="IPR057618">
    <property type="entry name" value="Znf_POGZ/Z280C-D-like"/>
</dbReference>
<evidence type="ECO:0000313" key="9">
    <source>
        <dbReference type="Proteomes" id="UP000050795"/>
    </source>
</evidence>
<evidence type="ECO:0000256" key="4">
    <source>
        <dbReference type="ARBA" id="ARBA00022833"/>
    </source>
</evidence>
<feature type="region of interest" description="Disordered" evidence="7">
    <location>
        <begin position="853"/>
        <end position="891"/>
    </location>
</feature>
<name>A0AA85KAC8_TRIRE</name>
<dbReference type="InterPro" id="IPR013087">
    <property type="entry name" value="Znf_C2H2_type"/>
</dbReference>
<reference evidence="10" key="2">
    <citation type="submission" date="2023-11" db="UniProtKB">
        <authorList>
            <consortium name="WormBaseParasite"/>
        </authorList>
    </citation>
    <scope>IDENTIFICATION</scope>
</reference>
<dbReference type="GO" id="GO:0000978">
    <property type="term" value="F:RNA polymerase II cis-regulatory region sequence-specific DNA binding"/>
    <property type="evidence" value="ECO:0007669"/>
    <property type="project" value="TreeGrafter"/>
</dbReference>
<protein>
    <recommendedName>
        <fullName evidence="8">C2H2-type domain-containing protein</fullName>
    </recommendedName>
</protein>
<dbReference type="PANTHER" id="PTHR24388:SF90">
    <property type="entry name" value="C2H2-TYPE DOMAIN-CONTAINING PROTEIN"/>
    <property type="match status" value="1"/>
</dbReference>
<feature type="region of interest" description="Disordered" evidence="7">
    <location>
        <begin position="548"/>
        <end position="570"/>
    </location>
</feature>
<evidence type="ECO:0000256" key="3">
    <source>
        <dbReference type="ARBA" id="ARBA00022771"/>
    </source>
</evidence>
<dbReference type="PROSITE" id="PS50157">
    <property type="entry name" value="ZINC_FINGER_C2H2_2"/>
    <property type="match status" value="2"/>
</dbReference>
<dbReference type="AlphaFoldDB" id="A0AA85KAC8"/>
<keyword evidence="2" id="KW-0677">Repeat</keyword>
<keyword evidence="1" id="KW-0479">Metal-binding</keyword>
<feature type="compositionally biased region" description="Low complexity" evidence="7">
    <location>
        <begin position="879"/>
        <end position="891"/>
    </location>
</feature>
<dbReference type="InterPro" id="IPR050527">
    <property type="entry name" value="Snail/Krueppel_Znf"/>
</dbReference>
<dbReference type="SMART" id="SM00355">
    <property type="entry name" value="ZnF_C2H2"/>
    <property type="match status" value="6"/>
</dbReference>
<feature type="compositionally biased region" description="Low complexity" evidence="7">
    <location>
        <begin position="744"/>
        <end position="778"/>
    </location>
</feature>
<dbReference type="Pfam" id="PF25429">
    <property type="entry name" value="zf-POGZ"/>
    <property type="match status" value="1"/>
</dbReference>
<feature type="region of interest" description="Disordered" evidence="7">
    <location>
        <begin position="336"/>
        <end position="363"/>
    </location>
</feature>
<evidence type="ECO:0000256" key="7">
    <source>
        <dbReference type="SAM" id="MobiDB-lite"/>
    </source>
</evidence>
<evidence type="ECO:0000256" key="1">
    <source>
        <dbReference type="ARBA" id="ARBA00022723"/>
    </source>
</evidence>
<evidence type="ECO:0000256" key="6">
    <source>
        <dbReference type="PROSITE-ProRule" id="PRU00042"/>
    </source>
</evidence>
<evidence type="ECO:0000256" key="2">
    <source>
        <dbReference type="ARBA" id="ARBA00022737"/>
    </source>
</evidence>
<keyword evidence="5" id="KW-0539">Nucleus</keyword>
<keyword evidence="4" id="KW-0862">Zinc</keyword>
<dbReference type="GO" id="GO:0000981">
    <property type="term" value="F:DNA-binding transcription factor activity, RNA polymerase II-specific"/>
    <property type="evidence" value="ECO:0007669"/>
    <property type="project" value="TreeGrafter"/>
</dbReference>
<feature type="compositionally biased region" description="Low complexity" evidence="7">
    <location>
        <begin position="687"/>
        <end position="699"/>
    </location>
</feature>
<evidence type="ECO:0000256" key="5">
    <source>
        <dbReference type="ARBA" id="ARBA00023242"/>
    </source>
</evidence>
<feature type="domain" description="C2H2-type" evidence="8">
    <location>
        <begin position="496"/>
        <end position="524"/>
    </location>
</feature>
<keyword evidence="9" id="KW-1185">Reference proteome</keyword>
<dbReference type="GO" id="GO:0008270">
    <property type="term" value="F:zinc ion binding"/>
    <property type="evidence" value="ECO:0007669"/>
    <property type="project" value="UniProtKB-KW"/>
</dbReference>